<feature type="domain" description="KfrA N-terminal DNA-binding" evidence="3">
    <location>
        <begin position="7"/>
        <end position="120"/>
    </location>
</feature>
<evidence type="ECO:0000313" key="4">
    <source>
        <dbReference type="EMBL" id="APG05612.1"/>
    </source>
</evidence>
<feature type="region of interest" description="Disordered" evidence="2">
    <location>
        <begin position="265"/>
        <end position="309"/>
    </location>
</feature>
<dbReference type="InterPro" id="IPR021104">
    <property type="entry name" value="KfrA_DNA-bd_N"/>
</dbReference>
<evidence type="ECO:0000256" key="2">
    <source>
        <dbReference type="SAM" id="MobiDB-lite"/>
    </source>
</evidence>
<dbReference type="KEGG" id="lrz:BJI69_18015"/>
<keyword evidence="1" id="KW-0175">Coiled coil</keyword>
<gene>
    <name evidence="4" type="ORF">BJI69_18015</name>
</gene>
<dbReference type="AlphaFoldDB" id="A0A1L3EX58"/>
<sequence length="309" mass="34103">MARGITENGVHQAADALVAAGERPTVERIRAHLGTGSPNTVTRWLETWWNGLGARLGHQRTSLALPDAPEEVVALASRWWELALSVAGDKAHADLAGDRQALLAERQALADQHAVQRDQLQLALAAADRAAQAGALADQRAIDLQRLCEQLRDQVTDLTVQRDRASERIARLESDALIHAQRADERDIEQGQERTRHSEHLRSVEDRAHAEIDRTRQEMRSLKKQLDASQLERQKLVDAQRVREEALRAAVADAQREAAVAQAQAKALTATRGSRVSKSPAIPSTRKTTPTKVKARDAKARPQRSRTPS</sequence>
<dbReference type="OrthoDB" id="583532at2"/>
<dbReference type="Pfam" id="PF11740">
    <property type="entry name" value="KfrA_N"/>
    <property type="match status" value="1"/>
</dbReference>
<evidence type="ECO:0000313" key="5">
    <source>
        <dbReference type="Proteomes" id="UP000182987"/>
    </source>
</evidence>
<protein>
    <recommendedName>
        <fullName evidence="3">KfrA N-terminal DNA-binding domain-containing protein</fullName>
    </recommendedName>
</protein>
<keyword evidence="5" id="KW-1185">Reference proteome</keyword>
<accession>A0A1L3EX58</accession>
<dbReference type="EMBL" id="CP017480">
    <property type="protein sequence ID" value="APG05612.1"/>
    <property type="molecule type" value="Genomic_DNA"/>
</dbReference>
<feature type="coiled-coil region" evidence="1">
    <location>
        <begin position="141"/>
        <end position="175"/>
    </location>
</feature>
<organism evidence="4 5">
    <name type="scientific">Luteibacter rhizovicinus DSM 16549</name>
    <dbReference type="NCBI Taxonomy" id="1440763"/>
    <lineage>
        <taxon>Bacteria</taxon>
        <taxon>Pseudomonadati</taxon>
        <taxon>Pseudomonadota</taxon>
        <taxon>Gammaproteobacteria</taxon>
        <taxon>Lysobacterales</taxon>
        <taxon>Rhodanobacteraceae</taxon>
        <taxon>Luteibacter</taxon>
    </lineage>
</organism>
<name>A0A1L3EX58_9GAMM</name>
<evidence type="ECO:0000259" key="3">
    <source>
        <dbReference type="Pfam" id="PF11740"/>
    </source>
</evidence>
<feature type="region of interest" description="Disordered" evidence="2">
    <location>
        <begin position="183"/>
        <end position="216"/>
    </location>
</feature>
<dbReference type="Proteomes" id="UP000182987">
    <property type="component" value="Chromosome"/>
</dbReference>
<evidence type="ECO:0000256" key="1">
    <source>
        <dbReference type="SAM" id="Coils"/>
    </source>
</evidence>
<dbReference type="RefSeq" id="WP_052767186.1">
    <property type="nucleotide sequence ID" value="NZ_CP017480.1"/>
</dbReference>
<reference evidence="5" key="1">
    <citation type="submission" date="2016-09" db="EMBL/GenBank/DDBJ databases">
        <authorList>
            <person name="Lysoe E."/>
        </authorList>
    </citation>
    <scope>NUCLEOTIDE SEQUENCE [LARGE SCALE GENOMIC DNA]</scope>
    <source>
        <strain evidence="5">LJ96T</strain>
    </source>
</reference>
<proteinExistence type="predicted"/>
<dbReference type="STRING" id="1440763.BJI69_18015"/>